<gene>
    <name evidence="1" type="ORF">Tco_0801987</name>
</gene>
<dbReference type="EMBL" id="BQNB010011776">
    <property type="protein sequence ID" value="GJS95019.1"/>
    <property type="molecule type" value="Genomic_DNA"/>
</dbReference>
<name>A0ABQ4ZXJ5_9ASTR</name>
<evidence type="ECO:0000313" key="2">
    <source>
        <dbReference type="Proteomes" id="UP001151760"/>
    </source>
</evidence>
<reference evidence="1" key="1">
    <citation type="journal article" date="2022" name="Int. J. Mol. Sci.">
        <title>Draft Genome of Tanacetum Coccineum: Genomic Comparison of Closely Related Tanacetum-Family Plants.</title>
        <authorList>
            <person name="Yamashiro T."/>
            <person name="Shiraishi A."/>
            <person name="Nakayama K."/>
            <person name="Satake H."/>
        </authorList>
    </citation>
    <scope>NUCLEOTIDE SEQUENCE</scope>
</reference>
<keyword evidence="2" id="KW-1185">Reference proteome</keyword>
<organism evidence="1 2">
    <name type="scientific">Tanacetum coccineum</name>
    <dbReference type="NCBI Taxonomy" id="301880"/>
    <lineage>
        <taxon>Eukaryota</taxon>
        <taxon>Viridiplantae</taxon>
        <taxon>Streptophyta</taxon>
        <taxon>Embryophyta</taxon>
        <taxon>Tracheophyta</taxon>
        <taxon>Spermatophyta</taxon>
        <taxon>Magnoliopsida</taxon>
        <taxon>eudicotyledons</taxon>
        <taxon>Gunneridae</taxon>
        <taxon>Pentapetalae</taxon>
        <taxon>asterids</taxon>
        <taxon>campanulids</taxon>
        <taxon>Asterales</taxon>
        <taxon>Asteraceae</taxon>
        <taxon>Asteroideae</taxon>
        <taxon>Anthemideae</taxon>
        <taxon>Anthemidinae</taxon>
        <taxon>Tanacetum</taxon>
    </lineage>
</organism>
<sequence>MSFLLFGLGVVMNSDDGNGVMTNVERLSGCVVGDGGVGAYGSVLSNTRTPWMVQDHQSRNASMSSAEGKAVGQQVVKGGVLRTGTYSGDGGLLRSWHISREIGGASSCYRSPCSPYTMNFGELHRQLLISSSEDSSVAQISV</sequence>
<accession>A0ABQ4ZXJ5</accession>
<dbReference type="Proteomes" id="UP001151760">
    <property type="component" value="Unassembled WGS sequence"/>
</dbReference>
<reference evidence="1" key="2">
    <citation type="submission" date="2022-01" db="EMBL/GenBank/DDBJ databases">
        <authorList>
            <person name="Yamashiro T."/>
            <person name="Shiraishi A."/>
            <person name="Satake H."/>
            <person name="Nakayama K."/>
        </authorList>
    </citation>
    <scope>NUCLEOTIDE SEQUENCE</scope>
</reference>
<evidence type="ECO:0000313" key="1">
    <source>
        <dbReference type="EMBL" id="GJS95019.1"/>
    </source>
</evidence>
<proteinExistence type="predicted"/>
<comment type="caution">
    <text evidence="1">The sequence shown here is derived from an EMBL/GenBank/DDBJ whole genome shotgun (WGS) entry which is preliminary data.</text>
</comment>
<protein>
    <submittedName>
        <fullName evidence="1">Uncharacterized protein</fullName>
    </submittedName>
</protein>